<evidence type="ECO:0000259" key="1">
    <source>
        <dbReference type="Pfam" id="PF25055"/>
    </source>
</evidence>
<proteinExistence type="predicted"/>
<keyword evidence="4" id="KW-1185">Reference proteome</keyword>
<organism evidence="2 4">
    <name type="scientific">Lactuca saligna</name>
    <name type="common">Willowleaf lettuce</name>
    <dbReference type="NCBI Taxonomy" id="75948"/>
    <lineage>
        <taxon>Eukaryota</taxon>
        <taxon>Viridiplantae</taxon>
        <taxon>Streptophyta</taxon>
        <taxon>Embryophyta</taxon>
        <taxon>Tracheophyta</taxon>
        <taxon>Spermatophyta</taxon>
        <taxon>Magnoliopsida</taxon>
        <taxon>eudicotyledons</taxon>
        <taxon>Gunneridae</taxon>
        <taxon>Pentapetalae</taxon>
        <taxon>asterids</taxon>
        <taxon>campanulids</taxon>
        <taxon>Asterales</taxon>
        <taxon>Asteraceae</taxon>
        <taxon>Cichorioideae</taxon>
        <taxon>Cichorieae</taxon>
        <taxon>Lactucinae</taxon>
        <taxon>Lactuca</taxon>
    </lineage>
</organism>
<evidence type="ECO:0000313" key="4">
    <source>
        <dbReference type="Proteomes" id="UP001177003"/>
    </source>
</evidence>
<gene>
    <name evidence="2" type="ORF">LSALG_LOCUS15156</name>
    <name evidence="3" type="ORF">LSALG_LOCUS15157</name>
</gene>
<accession>A0AA36DXW5</accession>
<reference evidence="2" key="1">
    <citation type="submission" date="2023-04" db="EMBL/GenBank/DDBJ databases">
        <authorList>
            <person name="Vijverberg K."/>
            <person name="Xiong W."/>
            <person name="Schranz E."/>
        </authorList>
    </citation>
    <scope>NUCLEOTIDE SEQUENCE</scope>
</reference>
<name>A0AA36DXW5_LACSI</name>
<dbReference type="Pfam" id="PF25055">
    <property type="entry name" value="DUF7792"/>
    <property type="match status" value="1"/>
</dbReference>
<dbReference type="Proteomes" id="UP001177003">
    <property type="component" value="Chromosome 3"/>
</dbReference>
<evidence type="ECO:0000313" key="2">
    <source>
        <dbReference type="EMBL" id="CAI9275113.1"/>
    </source>
</evidence>
<dbReference type="AlphaFoldDB" id="A0AA36DXW5"/>
<protein>
    <recommendedName>
        <fullName evidence="1">DUF7792 domain-containing protein</fullName>
    </recommendedName>
</protein>
<dbReference type="EMBL" id="OX465079">
    <property type="protein sequence ID" value="CAI9275113.1"/>
    <property type="molecule type" value="Genomic_DNA"/>
</dbReference>
<dbReference type="EMBL" id="OX465079">
    <property type="protein sequence ID" value="CAI9275114.1"/>
    <property type="molecule type" value="Genomic_DNA"/>
</dbReference>
<feature type="domain" description="DUF7792" evidence="1">
    <location>
        <begin position="13"/>
        <end position="79"/>
    </location>
</feature>
<dbReference type="InterPro" id="IPR056694">
    <property type="entry name" value="DUF7792"/>
</dbReference>
<sequence length="144" mass="16968">MAELNFENHPLEKVVSSMITLCDSVIVIGSKASVHESYCQIVARKVEDIRELLESVMHFMFYDRPIRFILPFVNQTLRTVEKELNEFCLLLPILARTTLVLKLPKLERDLIDVSGDLFWIEELLRKGYRLQRVEQNGEDEWKSW</sequence>
<evidence type="ECO:0000313" key="3">
    <source>
        <dbReference type="EMBL" id="CAI9275114.1"/>
    </source>
</evidence>